<dbReference type="Proteomes" id="UP000682416">
    <property type="component" value="Chromosome"/>
</dbReference>
<keyword evidence="3" id="KW-1185">Reference proteome</keyword>
<reference evidence="2" key="1">
    <citation type="submission" date="2021-05" db="EMBL/GenBank/DDBJ databases">
        <authorList>
            <person name="Kaiqin L."/>
            <person name="Jian G."/>
        </authorList>
    </citation>
    <scope>NUCLEOTIDE SEQUENCE</scope>
    <source>
        <strain evidence="2">HDS5</strain>
    </source>
</reference>
<sequence length="94" mass="9818">MFTLNLMSARASQLSIVDMNPVNVSCADPTAVTVVHQPPSGAASYPGVVVDLNHHDPMLYISDEGPDQGSPSSTAGGSTSGADWNPVVSGWRHR</sequence>
<name>A0A975QJA1_9ACTN</name>
<gene>
    <name evidence="2" type="ORF">KGD82_14365</name>
</gene>
<dbReference type="EMBL" id="CP074402">
    <property type="protein sequence ID" value="QVJ00097.1"/>
    <property type="molecule type" value="Genomic_DNA"/>
</dbReference>
<dbReference type="AlphaFoldDB" id="A0A975QJA1"/>
<evidence type="ECO:0000256" key="1">
    <source>
        <dbReference type="SAM" id="MobiDB-lite"/>
    </source>
</evidence>
<dbReference type="KEGG" id="nec:KGD82_14365"/>
<proteinExistence type="predicted"/>
<protein>
    <submittedName>
        <fullName evidence="2">Uncharacterized protein</fullName>
    </submittedName>
</protein>
<accession>A0A975QJA1</accession>
<feature type="region of interest" description="Disordered" evidence="1">
    <location>
        <begin position="61"/>
        <end position="94"/>
    </location>
</feature>
<organism evidence="2 3">
    <name type="scientific">Nocardiopsis eucommiae</name>
    <dbReference type="NCBI Taxonomy" id="2831970"/>
    <lineage>
        <taxon>Bacteria</taxon>
        <taxon>Bacillati</taxon>
        <taxon>Actinomycetota</taxon>
        <taxon>Actinomycetes</taxon>
        <taxon>Streptosporangiales</taxon>
        <taxon>Nocardiopsidaceae</taxon>
        <taxon>Nocardiopsis</taxon>
    </lineage>
</organism>
<feature type="compositionally biased region" description="Low complexity" evidence="1">
    <location>
        <begin position="69"/>
        <end position="82"/>
    </location>
</feature>
<evidence type="ECO:0000313" key="2">
    <source>
        <dbReference type="EMBL" id="QVJ00097.1"/>
    </source>
</evidence>
<evidence type="ECO:0000313" key="3">
    <source>
        <dbReference type="Proteomes" id="UP000682416"/>
    </source>
</evidence>